<dbReference type="PIRSF" id="PIRSF005690">
    <property type="entry name" value="GerBA"/>
    <property type="match status" value="1"/>
</dbReference>
<dbReference type="PANTHER" id="PTHR22550">
    <property type="entry name" value="SPORE GERMINATION PROTEIN"/>
    <property type="match status" value="1"/>
</dbReference>
<feature type="transmembrane region" description="Helical" evidence="3">
    <location>
        <begin position="360"/>
        <end position="386"/>
    </location>
</feature>
<dbReference type="GO" id="GO:0009847">
    <property type="term" value="P:spore germination"/>
    <property type="evidence" value="ECO:0007669"/>
    <property type="project" value="InterPro"/>
</dbReference>
<keyword evidence="3" id="KW-1133">Transmembrane helix</keyword>
<organism evidence="4 5">
    <name type="scientific">Thermolongibacillus altinsuensis</name>
    <dbReference type="NCBI Taxonomy" id="575256"/>
    <lineage>
        <taxon>Bacteria</taxon>
        <taxon>Bacillati</taxon>
        <taxon>Bacillota</taxon>
        <taxon>Bacilli</taxon>
        <taxon>Bacillales</taxon>
        <taxon>Anoxybacillaceae</taxon>
        <taxon>Thermolongibacillus</taxon>
    </lineage>
</organism>
<dbReference type="PANTHER" id="PTHR22550:SF5">
    <property type="entry name" value="LEUCINE ZIPPER PROTEIN 4"/>
    <property type="match status" value="1"/>
</dbReference>
<dbReference type="GO" id="GO:0016020">
    <property type="term" value="C:membrane"/>
    <property type="evidence" value="ECO:0007669"/>
    <property type="project" value="InterPro"/>
</dbReference>
<dbReference type="EMBL" id="SLUL01000007">
    <property type="protein sequence ID" value="TCL49200.1"/>
    <property type="molecule type" value="Genomic_DNA"/>
</dbReference>
<evidence type="ECO:0000256" key="2">
    <source>
        <dbReference type="ARBA" id="ARBA00023136"/>
    </source>
</evidence>
<sequence>MKTMFLKKKKIVDEVIEKLYRSPDLTRRRIERNGQKISLLFLKNLVNPTQLQQSVLQSIQNIELPLTAATIAKTIPIGQVHICQDVDIITAHLIEGWVYVCVEQEQNGVLLNVSEKVERSLEKAETESLVFGPKISFTESLSTNIRILRNNVNDEQLVTEEMIIGKRNKLPVRIVYIQDIADPDNVQTVKQRLSELDVDDVTDSSVLAQMLDDHSFSIFPQYLMTELPDRLSYSLLKGRIGILVDRSPTVIICPTTFFSFFETTEDIYLRWTMSTVLRVMRMLGILTSIFLSPIYVAVITYHYELIPSDLLLTIGESRSRVPFPPVLEALLLEFMIELLREAGARLPTKVGQTMGIVGGIVLGQAAVDAGFTSNLLIIIVSLSALGSFTAPSYEMGTAIRILRFPIIILAAMWGLIGIIIGICVLIVHLLKLTSLGRPYLSPIYPFRFADLKYSLVRLPQQFYYKRPISNRVQNKYRFSWKDSKKRKDLDE</sequence>
<protein>
    <submittedName>
        <fullName evidence="4">GerA spore germination protein</fullName>
    </submittedName>
</protein>
<dbReference type="InterPro" id="IPR004995">
    <property type="entry name" value="Spore_Ger"/>
</dbReference>
<proteinExistence type="inferred from homology"/>
<dbReference type="Pfam" id="PF03323">
    <property type="entry name" value="GerA"/>
    <property type="match status" value="1"/>
</dbReference>
<accession>A0A4R1QEK9</accession>
<feature type="transmembrane region" description="Helical" evidence="3">
    <location>
        <begin position="279"/>
        <end position="301"/>
    </location>
</feature>
<keyword evidence="2 3" id="KW-0472">Membrane</keyword>
<dbReference type="InterPro" id="IPR050768">
    <property type="entry name" value="UPF0353/GerABKA_families"/>
</dbReference>
<feature type="transmembrane region" description="Helical" evidence="3">
    <location>
        <begin position="406"/>
        <end position="430"/>
    </location>
</feature>
<dbReference type="Proteomes" id="UP000295658">
    <property type="component" value="Unassembled WGS sequence"/>
</dbReference>
<evidence type="ECO:0000256" key="3">
    <source>
        <dbReference type="SAM" id="Phobius"/>
    </source>
</evidence>
<name>A0A4R1QEK9_9BACL</name>
<comment type="caution">
    <text evidence="4">The sequence shown here is derived from an EMBL/GenBank/DDBJ whole genome shotgun (WGS) entry which is preliminary data.</text>
</comment>
<reference evidence="4 5" key="1">
    <citation type="submission" date="2019-03" db="EMBL/GenBank/DDBJ databases">
        <title>Genomic Encyclopedia of Type Strains, Phase IV (KMG-IV): sequencing the most valuable type-strain genomes for metagenomic binning, comparative biology and taxonomic classification.</title>
        <authorList>
            <person name="Goeker M."/>
        </authorList>
    </citation>
    <scope>NUCLEOTIDE SEQUENCE [LARGE SCALE GENOMIC DNA]</scope>
    <source>
        <strain evidence="4 5">DSM 24979</strain>
    </source>
</reference>
<comment type="similarity">
    <text evidence="1">Belongs to the GerABKA family.</text>
</comment>
<gene>
    <name evidence="4" type="ORF">EDD69_10720</name>
</gene>
<keyword evidence="5" id="KW-1185">Reference proteome</keyword>
<evidence type="ECO:0000256" key="1">
    <source>
        <dbReference type="ARBA" id="ARBA00005278"/>
    </source>
</evidence>
<evidence type="ECO:0000313" key="4">
    <source>
        <dbReference type="EMBL" id="TCL49200.1"/>
    </source>
</evidence>
<keyword evidence="3" id="KW-0812">Transmembrane</keyword>
<dbReference type="AlphaFoldDB" id="A0A4R1QEK9"/>
<evidence type="ECO:0000313" key="5">
    <source>
        <dbReference type="Proteomes" id="UP000295658"/>
    </source>
</evidence>